<proteinExistence type="predicted"/>
<dbReference type="Pfam" id="PF02706">
    <property type="entry name" value="Wzz"/>
    <property type="match status" value="1"/>
</dbReference>
<name>A0A942I2C1_9HYPH</name>
<evidence type="ECO:0000256" key="5">
    <source>
        <dbReference type="ARBA" id="ARBA00023136"/>
    </source>
</evidence>
<keyword evidence="2" id="KW-1003">Cell membrane</keyword>
<dbReference type="PANTHER" id="PTHR32309:SF31">
    <property type="entry name" value="CAPSULAR EXOPOLYSACCHARIDE FAMILY"/>
    <property type="match status" value="1"/>
</dbReference>
<organism evidence="9 10">
    <name type="scientific">Pseudaminobacter soli</name>
    <name type="common">ex Zhang et al. 2022</name>
    <dbReference type="NCBI Taxonomy" id="2831468"/>
    <lineage>
        <taxon>Bacteria</taxon>
        <taxon>Pseudomonadati</taxon>
        <taxon>Pseudomonadota</taxon>
        <taxon>Alphaproteobacteria</taxon>
        <taxon>Hyphomicrobiales</taxon>
        <taxon>Phyllobacteriaceae</taxon>
        <taxon>Pseudaminobacter</taxon>
    </lineage>
</organism>
<dbReference type="EMBL" id="JAGWCR010000006">
    <property type="protein sequence ID" value="MBS3649427.1"/>
    <property type="molecule type" value="Genomic_DNA"/>
</dbReference>
<gene>
    <name evidence="9" type="ORF">KEU06_12495</name>
</gene>
<evidence type="ECO:0000313" key="9">
    <source>
        <dbReference type="EMBL" id="MBS3649427.1"/>
    </source>
</evidence>
<evidence type="ECO:0000256" key="7">
    <source>
        <dbReference type="SAM" id="Phobius"/>
    </source>
</evidence>
<evidence type="ECO:0000313" key="10">
    <source>
        <dbReference type="Proteomes" id="UP000680348"/>
    </source>
</evidence>
<dbReference type="PANTHER" id="PTHR32309">
    <property type="entry name" value="TYROSINE-PROTEIN KINASE"/>
    <property type="match status" value="1"/>
</dbReference>
<feature type="transmembrane region" description="Helical" evidence="7">
    <location>
        <begin position="17"/>
        <end position="38"/>
    </location>
</feature>
<sequence length="518" mass="57155">MDHADVRFYLAVFLRRLPLVLVIAAAVGIAGVAVAYFLPPVYRASAKILVEQPQIPTDLARSTVPTNAIEQLQIIEQQITTHENLLALAERLRVYKDQRAQLSDADVVEDMRSRTAFEQLDLASSRSEGATVFSVSFEAADPDLAAKVVNEVVELILKKNMRQRTDTAGETMQFFEQEVARLSSELTRIEAEILKFKNDNQGALPDSLDFRRTQQAGQQERLQLLEREEAALRVRRNNLIQLYGSTGLVSATPLTPEQQMLQDMKRALADQLSIFSDGSPNIVALRARIGSLQKEMQTDTATEKRPAGNKVTSEYGVQVAEIEARLSYIDQEKAAISRELAELNKSIAATANNDTVLRALERNRENIQAQYNAAVARSAQASTGEQIEIRSKGERFSVVELATPPQNPVRPNRLKIAGVGILGAIALGIGVVVLIEFLDGSVRRPTDLMLVLQTKPLATIPYIWTDGERRLKKIRLAGGFALAASIVAVLLVAVQYRYAPISPAFDKLFTAFHRGSGL</sequence>
<dbReference type="InterPro" id="IPR050445">
    <property type="entry name" value="Bact_polysacc_biosynth/exp"/>
</dbReference>
<keyword evidence="4 7" id="KW-1133">Transmembrane helix</keyword>
<protein>
    <submittedName>
        <fullName evidence="9">Lipopolysaccharide biosynthesis protein</fullName>
    </submittedName>
</protein>
<evidence type="ECO:0000259" key="8">
    <source>
        <dbReference type="Pfam" id="PF02706"/>
    </source>
</evidence>
<feature type="transmembrane region" description="Helical" evidence="7">
    <location>
        <begin position="416"/>
        <end position="435"/>
    </location>
</feature>
<dbReference type="Proteomes" id="UP000680348">
    <property type="component" value="Unassembled WGS sequence"/>
</dbReference>
<feature type="coiled-coil region" evidence="6">
    <location>
        <begin position="333"/>
        <end position="377"/>
    </location>
</feature>
<comment type="subcellular location">
    <subcellularLocation>
        <location evidence="1">Cell membrane</location>
        <topology evidence="1">Multi-pass membrane protein</topology>
    </subcellularLocation>
</comment>
<keyword evidence="3 7" id="KW-0812">Transmembrane</keyword>
<keyword evidence="10" id="KW-1185">Reference proteome</keyword>
<feature type="coiled-coil region" evidence="6">
    <location>
        <begin position="172"/>
        <end position="242"/>
    </location>
</feature>
<evidence type="ECO:0000256" key="2">
    <source>
        <dbReference type="ARBA" id="ARBA00022475"/>
    </source>
</evidence>
<dbReference type="RefSeq" id="WP_188254994.1">
    <property type="nucleotide sequence ID" value="NZ_JABVCF010000006.1"/>
</dbReference>
<evidence type="ECO:0000256" key="6">
    <source>
        <dbReference type="SAM" id="Coils"/>
    </source>
</evidence>
<dbReference type="AlphaFoldDB" id="A0A942I2C1"/>
<evidence type="ECO:0000256" key="3">
    <source>
        <dbReference type="ARBA" id="ARBA00022692"/>
    </source>
</evidence>
<feature type="transmembrane region" description="Helical" evidence="7">
    <location>
        <begin position="476"/>
        <end position="498"/>
    </location>
</feature>
<reference evidence="9" key="1">
    <citation type="submission" date="2021-04" db="EMBL/GenBank/DDBJ databases">
        <title>Pseudaminobacter soli sp. nov., isolated from paddy soil contaminated by heavy metals.</title>
        <authorList>
            <person name="Zhang K."/>
        </authorList>
    </citation>
    <scope>NUCLEOTIDE SEQUENCE</scope>
    <source>
        <strain evidence="9">19-2017</strain>
    </source>
</reference>
<keyword evidence="6" id="KW-0175">Coiled coil</keyword>
<comment type="caution">
    <text evidence="9">The sequence shown here is derived from an EMBL/GenBank/DDBJ whole genome shotgun (WGS) entry which is preliminary data.</text>
</comment>
<evidence type="ECO:0000256" key="1">
    <source>
        <dbReference type="ARBA" id="ARBA00004651"/>
    </source>
</evidence>
<dbReference type="InterPro" id="IPR003856">
    <property type="entry name" value="LPS_length_determ_N"/>
</dbReference>
<accession>A0A942I2C1</accession>
<keyword evidence="5 7" id="KW-0472">Membrane</keyword>
<evidence type="ECO:0000256" key="4">
    <source>
        <dbReference type="ARBA" id="ARBA00022989"/>
    </source>
</evidence>
<dbReference type="GO" id="GO:0005886">
    <property type="term" value="C:plasma membrane"/>
    <property type="evidence" value="ECO:0007669"/>
    <property type="project" value="UniProtKB-SubCell"/>
</dbReference>
<feature type="domain" description="Polysaccharide chain length determinant N-terminal" evidence="8">
    <location>
        <begin position="5"/>
        <end position="71"/>
    </location>
</feature>